<name>A0A445MXK2_9BACT</name>
<gene>
    <name evidence="1" type="ORF">PITCH_A2130003</name>
</gene>
<organism evidence="1">
    <name type="scientific">uncultured Desulfobacterium sp</name>
    <dbReference type="NCBI Taxonomy" id="201089"/>
    <lineage>
        <taxon>Bacteria</taxon>
        <taxon>Pseudomonadati</taxon>
        <taxon>Thermodesulfobacteriota</taxon>
        <taxon>Desulfobacteria</taxon>
        <taxon>Desulfobacterales</taxon>
        <taxon>Desulfobacteriaceae</taxon>
        <taxon>Desulfobacterium</taxon>
        <taxon>environmental samples</taxon>
    </lineage>
</organism>
<evidence type="ECO:0000313" key="1">
    <source>
        <dbReference type="EMBL" id="SPD74198.1"/>
    </source>
</evidence>
<protein>
    <submittedName>
        <fullName evidence="1">Uncharacterized protein</fullName>
    </submittedName>
</protein>
<dbReference type="AlphaFoldDB" id="A0A445MXK2"/>
<reference evidence="1" key="1">
    <citation type="submission" date="2018-01" db="EMBL/GenBank/DDBJ databases">
        <authorList>
            <person name="Regsiter A."/>
            <person name="William W."/>
        </authorList>
    </citation>
    <scope>NUCLEOTIDE SEQUENCE</scope>
    <source>
        <strain evidence="1">TRIP AH-1</strain>
    </source>
</reference>
<sequence>MFHHQALRIFYQLEFFMALRAFSHTEIENVSDALDIAEDVTGNFFKFSFGQWKKHRYDVRTLRSLNRHEIRPYAFALLNKGVRQTNEYDSRSREQDFYSICLQDHLILNALKKDKDLGLMPLLVYVFTHELVHIVRFCNFLKRFDDTDREREEMIVHSQTYEILKELPVPRLDYILDSYQGHRLCGMVS</sequence>
<proteinExistence type="predicted"/>
<dbReference type="EMBL" id="OJIN01000128">
    <property type="protein sequence ID" value="SPD74198.1"/>
    <property type="molecule type" value="Genomic_DNA"/>
</dbReference>
<accession>A0A445MXK2</accession>